<keyword evidence="5 7" id="KW-0378">Hydrolase</keyword>
<evidence type="ECO:0000313" key="10">
    <source>
        <dbReference type="EMBL" id="GAK72872.1"/>
    </source>
</evidence>
<dbReference type="InterPro" id="IPR000223">
    <property type="entry name" value="Pept_S26A_signal_pept_1"/>
</dbReference>
<evidence type="ECO:0000256" key="5">
    <source>
        <dbReference type="ARBA" id="ARBA00022801"/>
    </source>
</evidence>
<dbReference type="Pfam" id="PF10502">
    <property type="entry name" value="Peptidase_S26"/>
    <property type="match status" value="1"/>
</dbReference>
<dbReference type="PANTHER" id="PTHR43390:SF1">
    <property type="entry name" value="CHLOROPLAST PROCESSING PEPTIDASE"/>
    <property type="match status" value="1"/>
</dbReference>
<evidence type="ECO:0000256" key="6">
    <source>
        <dbReference type="PIRSR" id="PIRSR600223-1"/>
    </source>
</evidence>
<dbReference type="InterPro" id="IPR019757">
    <property type="entry name" value="Pept_S26A_signal_pept_1_Lys-AS"/>
</dbReference>
<dbReference type="RefSeq" id="WP_052816192.1">
    <property type="nucleotide sequence ID" value="NZ_BBJU01000028.1"/>
</dbReference>
<dbReference type="NCBIfam" id="TIGR02227">
    <property type="entry name" value="sigpep_I_bact"/>
    <property type="match status" value="1"/>
</dbReference>
<evidence type="ECO:0000259" key="9">
    <source>
        <dbReference type="Pfam" id="PF10502"/>
    </source>
</evidence>
<dbReference type="PANTHER" id="PTHR43390">
    <property type="entry name" value="SIGNAL PEPTIDASE I"/>
    <property type="match status" value="1"/>
</dbReference>
<dbReference type="AlphaFoldDB" id="A0A081D1S6"/>
<dbReference type="EC" id="3.4.21.89" evidence="3 7"/>
<evidence type="ECO:0000256" key="1">
    <source>
        <dbReference type="ARBA" id="ARBA00000677"/>
    </source>
</evidence>
<keyword evidence="7" id="KW-0645">Protease</keyword>
<evidence type="ECO:0000256" key="4">
    <source>
        <dbReference type="ARBA" id="ARBA00019232"/>
    </source>
</evidence>
<dbReference type="InterPro" id="IPR019533">
    <property type="entry name" value="Peptidase_S26"/>
</dbReference>
<dbReference type="GO" id="GO:0009003">
    <property type="term" value="F:signal peptidase activity"/>
    <property type="evidence" value="ECO:0007669"/>
    <property type="project" value="UniProtKB-EC"/>
</dbReference>
<feature type="signal peptide" evidence="8">
    <location>
        <begin position="1"/>
        <end position="23"/>
    </location>
</feature>
<name>A0A081D1S6_9HYPH</name>
<dbReference type="GO" id="GO:0004252">
    <property type="term" value="F:serine-type endopeptidase activity"/>
    <property type="evidence" value="ECO:0007669"/>
    <property type="project" value="InterPro"/>
</dbReference>
<feature type="active site" evidence="6">
    <location>
        <position position="143"/>
    </location>
</feature>
<evidence type="ECO:0000256" key="2">
    <source>
        <dbReference type="ARBA" id="ARBA00009370"/>
    </source>
</evidence>
<evidence type="ECO:0000256" key="7">
    <source>
        <dbReference type="RuleBase" id="RU362042"/>
    </source>
</evidence>
<dbReference type="Gene3D" id="2.10.109.10">
    <property type="entry name" value="Umud Fragment, subunit A"/>
    <property type="match status" value="1"/>
</dbReference>
<dbReference type="GO" id="GO:0016020">
    <property type="term" value="C:membrane"/>
    <property type="evidence" value="ECO:0007669"/>
    <property type="project" value="UniProtKB-SubCell"/>
</dbReference>
<keyword evidence="8" id="KW-0732">Signal</keyword>
<accession>A0A081D1S6</accession>
<dbReference type="PRINTS" id="PR00727">
    <property type="entry name" value="LEADERPTASE"/>
</dbReference>
<gene>
    <name evidence="10" type="primary">lepB</name>
    <name evidence="10" type="ORF">RRU01S_28_01170</name>
</gene>
<dbReference type="GO" id="GO:0006465">
    <property type="term" value="P:signal peptide processing"/>
    <property type="evidence" value="ECO:0007669"/>
    <property type="project" value="InterPro"/>
</dbReference>
<feature type="domain" description="Peptidase S26" evidence="9">
    <location>
        <begin position="90"/>
        <end position="261"/>
    </location>
</feature>
<evidence type="ECO:0000256" key="3">
    <source>
        <dbReference type="ARBA" id="ARBA00013208"/>
    </source>
</evidence>
<protein>
    <recommendedName>
        <fullName evidence="4 7">Signal peptidase I</fullName>
        <ecNumber evidence="3 7">3.4.21.89</ecNumber>
    </recommendedName>
</protein>
<dbReference type="eggNOG" id="COG0681">
    <property type="taxonomic scope" value="Bacteria"/>
</dbReference>
<dbReference type="PROSITE" id="PS00760">
    <property type="entry name" value="SPASE_I_2"/>
    <property type="match status" value="1"/>
</dbReference>
<feature type="active site" evidence="6">
    <location>
        <position position="98"/>
    </location>
</feature>
<feature type="chain" id="PRO_5001756438" description="Signal peptidase I" evidence="8">
    <location>
        <begin position="24"/>
        <end position="274"/>
    </location>
</feature>
<evidence type="ECO:0000256" key="8">
    <source>
        <dbReference type="SAM" id="SignalP"/>
    </source>
</evidence>
<dbReference type="CDD" id="cd06530">
    <property type="entry name" value="S26_SPase_I"/>
    <property type="match status" value="1"/>
</dbReference>
<sequence>MVQVRIYAISLAAVVAMSMPATAQVPSELVQEFTAFILPAYPLYLAQGGAWESDPKQLAILAGKAAAGLAAVAPSDCNAERLRRDFCGLHVFVQPSTSMAPTLLEREMVVRKGYAEGETPKRGDIITFETVQNYTDKPTTYVKRLIGLPGETVELRDGVVFINGDALPQARIDGAFKDIFDKDVRVLEETAPGGRRYRIGMSDAPSSVGMDNAGPFEVPEGHYFVLGDNRHNSADSRFPGQMGENGFVSAQSVSGRIVTIMVSKDKARIGLAID</sequence>
<dbReference type="SUPFAM" id="SSF51306">
    <property type="entry name" value="LexA/Signal peptidase"/>
    <property type="match status" value="1"/>
</dbReference>
<comment type="similarity">
    <text evidence="2 7">Belongs to the peptidase S26 family.</text>
</comment>
<proteinExistence type="inferred from homology"/>
<dbReference type="InterPro" id="IPR019758">
    <property type="entry name" value="Pept_S26A_signal_pept_1_CS"/>
</dbReference>
<comment type="subcellular location">
    <subcellularLocation>
        <location evidence="7">Membrane</location>
        <topology evidence="7">Single-pass type II membrane protein</topology>
    </subcellularLocation>
</comment>
<dbReference type="InterPro" id="IPR036286">
    <property type="entry name" value="LexA/Signal_pep-like_sf"/>
</dbReference>
<dbReference type="PROSITE" id="PS00761">
    <property type="entry name" value="SPASE_I_3"/>
    <property type="match status" value="1"/>
</dbReference>
<evidence type="ECO:0000313" key="11">
    <source>
        <dbReference type="Proteomes" id="UP000028701"/>
    </source>
</evidence>
<organism evidence="10 11">
    <name type="scientific">Agrobacterium rubi TR3 = NBRC 13261</name>
    <dbReference type="NCBI Taxonomy" id="1368415"/>
    <lineage>
        <taxon>Bacteria</taxon>
        <taxon>Pseudomonadati</taxon>
        <taxon>Pseudomonadota</taxon>
        <taxon>Alphaproteobacteria</taxon>
        <taxon>Hyphomicrobiales</taxon>
        <taxon>Rhizobiaceae</taxon>
        <taxon>Rhizobium/Agrobacterium group</taxon>
        <taxon>Agrobacterium</taxon>
    </lineage>
</organism>
<comment type="catalytic activity">
    <reaction evidence="1 7">
        <text>Cleavage of hydrophobic, N-terminal signal or leader sequences from secreted and periplasmic proteins.</text>
        <dbReference type="EC" id="3.4.21.89"/>
    </reaction>
</comment>
<dbReference type="EMBL" id="BBJU01000028">
    <property type="protein sequence ID" value="GAK72872.1"/>
    <property type="molecule type" value="Genomic_DNA"/>
</dbReference>
<dbReference type="Proteomes" id="UP000028701">
    <property type="component" value="Unassembled WGS sequence"/>
</dbReference>
<reference evidence="10 11" key="1">
    <citation type="submission" date="2014-08" db="EMBL/GenBank/DDBJ databases">
        <title>Whole genome shotgun sequence of Rhizobium rubi NBRC 13261.</title>
        <authorList>
            <person name="Katano-Makiyama Y."/>
            <person name="Hosoyama A."/>
            <person name="Hashimoto M."/>
            <person name="Hosoyama Y."/>
            <person name="Noguchi M."/>
            <person name="Tsuchikane K."/>
            <person name="Uohara A."/>
            <person name="Ohji S."/>
            <person name="Ichikawa N."/>
            <person name="Kimura A."/>
            <person name="Yamazoe A."/>
            <person name="Fujita N."/>
        </authorList>
    </citation>
    <scope>NUCLEOTIDE SEQUENCE [LARGE SCALE GENOMIC DNA]</scope>
    <source>
        <strain evidence="10 11">NBRC 13261</strain>
    </source>
</reference>
<comment type="caution">
    <text evidence="10">The sequence shown here is derived from an EMBL/GenBank/DDBJ whole genome shotgun (WGS) entry which is preliminary data.</text>
</comment>